<keyword evidence="2" id="KW-0472">Membrane</keyword>
<dbReference type="Proteomes" id="UP000501753">
    <property type="component" value="Chromosome"/>
</dbReference>
<evidence type="ECO:0000256" key="1">
    <source>
        <dbReference type="SAM" id="MobiDB-lite"/>
    </source>
</evidence>
<feature type="region of interest" description="Disordered" evidence="1">
    <location>
        <begin position="88"/>
        <end position="113"/>
    </location>
</feature>
<reference evidence="3 5" key="2">
    <citation type="submission" date="2018-12" db="EMBL/GenBank/DDBJ databases">
        <title>Streptomyces griseoviridis F1-27 complete genome.</title>
        <authorList>
            <person name="Mariita R.M."/>
            <person name="Sello J.K."/>
        </authorList>
    </citation>
    <scope>NUCLEOTIDE SEQUENCE [LARGE SCALE GENOMIC DNA]</scope>
    <source>
        <strain evidence="3 5">F1-27</strain>
    </source>
</reference>
<evidence type="ECO:0000313" key="5">
    <source>
        <dbReference type="Proteomes" id="UP000271291"/>
    </source>
</evidence>
<reference evidence="4 6" key="1">
    <citation type="submission" date="2018-04" db="EMBL/GenBank/DDBJ databases">
        <title>Complete genome sequences of Streptomyces griseoviridis K61 and characterization of antagonistic properties of biological control agents.</title>
        <authorList>
            <person name="Mariita R.M."/>
            <person name="Sello J.K."/>
        </authorList>
    </citation>
    <scope>NUCLEOTIDE SEQUENCE [LARGE SCALE GENOMIC DNA]</scope>
    <source>
        <strain evidence="4 6">K61</strain>
    </source>
</reference>
<dbReference type="AlphaFoldDB" id="A0A3S9ZMB5"/>
<evidence type="ECO:0000313" key="3">
    <source>
        <dbReference type="EMBL" id="AZS88819.1"/>
    </source>
</evidence>
<dbReference type="EMBL" id="CP029078">
    <property type="protein sequence ID" value="QCN84342.1"/>
    <property type="molecule type" value="Genomic_DNA"/>
</dbReference>
<evidence type="ECO:0000313" key="6">
    <source>
        <dbReference type="Proteomes" id="UP000501753"/>
    </source>
</evidence>
<dbReference type="RefSeq" id="WP_127181589.1">
    <property type="nucleotide sequence ID" value="NZ_CP029078.1"/>
</dbReference>
<sequence>MAKRKVRRRAEKILGAEPAALVWCSLPRAIPKPPKEVHRAAGKGPLRKRRHWLFYVGAVVFCFVGAVVLLLDLLESLFDRMLGIKEPDERRTSSGDADPRPSTSGRPGGGGVFDGDWNLTAGQWLLRWYSQAPSQRRLVLLDGDRVRVAASPRRRLMETRATDFRIIATFTPDEARIEADAAQRRALASFRIRFADGSWLVLGDLDTSKDADHFLNTALSDD</sequence>
<name>A0A3S9ZMB5_STRGD</name>
<dbReference type="KEGG" id="sgd:ELQ87_34715"/>
<dbReference type="Proteomes" id="UP000271291">
    <property type="component" value="Chromosome"/>
</dbReference>
<accession>A0A3S9ZMB5</accession>
<keyword evidence="2" id="KW-1133">Transmembrane helix</keyword>
<feature type="compositionally biased region" description="Basic and acidic residues" evidence="1">
    <location>
        <begin position="88"/>
        <end position="99"/>
    </location>
</feature>
<protein>
    <submittedName>
        <fullName evidence="3">Uncharacterized protein</fullName>
    </submittedName>
</protein>
<keyword evidence="6" id="KW-1185">Reference proteome</keyword>
<dbReference type="EMBL" id="CP034687">
    <property type="protein sequence ID" value="AZS88819.1"/>
    <property type="molecule type" value="Genomic_DNA"/>
</dbReference>
<gene>
    <name evidence="4" type="ORF">DDJ31_04550</name>
    <name evidence="3" type="ORF">ELQ87_34715</name>
</gene>
<evidence type="ECO:0000313" key="4">
    <source>
        <dbReference type="EMBL" id="QCN84342.1"/>
    </source>
</evidence>
<feature type="transmembrane region" description="Helical" evidence="2">
    <location>
        <begin position="52"/>
        <end position="71"/>
    </location>
</feature>
<proteinExistence type="predicted"/>
<keyword evidence="2" id="KW-0812">Transmembrane</keyword>
<dbReference type="OrthoDB" id="4184982at2"/>
<organism evidence="3 5">
    <name type="scientific">Streptomyces griseoviridis</name>
    <dbReference type="NCBI Taxonomy" id="45398"/>
    <lineage>
        <taxon>Bacteria</taxon>
        <taxon>Bacillati</taxon>
        <taxon>Actinomycetota</taxon>
        <taxon>Actinomycetes</taxon>
        <taxon>Kitasatosporales</taxon>
        <taxon>Streptomycetaceae</taxon>
        <taxon>Streptomyces</taxon>
    </lineage>
</organism>
<evidence type="ECO:0000256" key="2">
    <source>
        <dbReference type="SAM" id="Phobius"/>
    </source>
</evidence>